<reference evidence="2" key="1">
    <citation type="submission" date="2003-08" db="EMBL/GenBank/DDBJ databases">
        <authorList>
            <person name="Birren B."/>
            <person name="Nusbaum C."/>
            <person name="Abebe A."/>
            <person name="Abouelleil A."/>
            <person name="Adekoya E."/>
            <person name="Ait-zahra M."/>
            <person name="Allen N."/>
            <person name="Allen T."/>
            <person name="An P."/>
            <person name="Anderson M."/>
            <person name="Anderson S."/>
            <person name="Arachchi H."/>
            <person name="Armbruster J."/>
            <person name="Bachantsang P."/>
            <person name="Baldwin J."/>
            <person name="Barry A."/>
            <person name="Bayul T."/>
            <person name="Blitshsteyn B."/>
            <person name="Bloom T."/>
            <person name="Blye J."/>
            <person name="Boguslavskiy L."/>
            <person name="Borowsky M."/>
            <person name="Boukhgalter B."/>
            <person name="Brunache A."/>
            <person name="Butler J."/>
            <person name="Calixte N."/>
            <person name="Calvo S."/>
            <person name="Camarata J."/>
            <person name="Campo K."/>
            <person name="Chang J."/>
            <person name="Cheshatsang Y."/>
            <person name="Citroen M."/>
            <person name="Collymore A."/>
            <person name="Considine T."/>
            <person name="Cook A."/>
            <person name="Cooke P."/>
            <person name="Corum B."/>
            <person name="Cuomo C."/>
            <person name="David R."/>
            <person name="Dawoe T."/>
            <person name="Degray S."/>
            <person name="Dodge S."/>
            <person name="Dooley K."/>
            <person name="Dorje P."/>
            <person name="Dorjee K."/>
            <person name="Dorris L."/>
            <person name="Duffey N."/>
            <person name="Dupes A."/>
            <person name="Elkins T."/>
            <person name="Engels R."/>
            <person name="Erickson J."/>
            <person name="Farina A."/>
            <person name="Faro S."/>
            <person name="Ferreira P."/>
            <person name="Fischer H."/>
            <person name="Fitzgerald M."/>
            <person name="Foley K."/>
            <person name="Gage D."/>
            <person name="Galagan J."/>
            <person name="Gearin G."/>
            <person name="Gnerre S."/>
            <person name="Gnirke A."/>
            <person name="Goyette A."/>
            <person name="Graham J."/>
            <person name="Grandbois E."/>
            <person name="Gyaltsen K."/>
            <person name="Hafez N."/>
            <person name="Hagopian D."/>
            <person name="Hagos B."/>
            <person name="Hall J."/>
            <person name="Hatcher B."/>
            <person name="Heller A."/>
            <person name="Higgins H."/>
            <person name="Honan T."/>
            <person name="Horn A."/>
            <person name="Houde N."/>
            <person name="Hughes L."/>
            <person name="Hulme W."/>
            <person name="Husby E."/>
            <person name="Iliev I."/>
            <person name="Jaffe D."/>
            <person name="Jones C."/>
            <person name="Kamal M."/>
            <person name="Kamat A."/>
            <person name="Kamvysselis M."/>
            <person name="Karlsson E."/>
            <person name="Kells C."/>
            <person name="Kieu A."/>
            <person name="Kisner P."/>
            <person name="Kodira C."/>
            <person name="Kulbokas E."/>
            <person name="Labutti K."/>
            <person name="Lama D."/>
            <person name="Landers T."/>
            <person name="Leger J."/>
            <person name="Levine S."/>
            <person name="Lewis D."/>
            <person name="Lewis T."/>
            <person name="Lindblad-toh K."/>
            <person name="Liu X."/>
            <person name="Lokyitsang T."/>
            <person name="Lokyitsang Y."/>
            <person name="Lucien O."/>
            <person name="Lui A."/>
            <person name="Ma L.J."/>
            <person name="Mabbitt R."/>
            <person name="Macdonald J."/>
            <person name="Maclean C."/>
            <person name="Major J."/>
            <person name="Manning J."/>
            <person name="Marabella R."/>
            <person name="Maru K."/>
            <person name="Matthews C."/>
            <person name="Mauceli E."/>
            <person name="Mccarthy M."/>
            <person name="Mcdonough S."/>
            <person name="Mcghee T."/>
            <person name="Meldrim J."/>
            <person name="Meneus L."/>
            <person name="Mesirov J."/>
            <person name="Mihalev A."/>
            <person name="Mihova T."/>
            <person name="Mikkelsen T."/>
            <person name="Mlenga V."/>
            <person name="Moru K."/>
            <person name="Mozes J."/>
            <person name="Mulrain L."/>
            <person name="Munson G."/>
            <person name="Naylor J."/>
            <person name="Newes C."/>
            <person name="Nguyen C."/>
            <person name="Nguyen N."/>
            <person name="Nguyen T."/>
            <person name="Nicol R."/>
            <person name="Nielsen C."/>
            <person name="Nizzari M."/>
            <person name="Norbu C."/>
            <person name="Norbu N."/>
            <person name="O'donnell P."/>
            <person name="Okoawo O."/>
            <person name="O'leary S."/>
            <person name="Omotosho B."/>
            <person name="O'neill K."/>
            <person name="Osman S."/>
            <person name="Parker S."/>
            <person name="Perrin D."/>
            <person name="Phunkhang P."/>
            <person name="Piqani B."/>
            <person name="Purcell S."/>
            <person name="Rachupka T."/>
            <person name="Ramasamy U."/>
            <person name="Rameau R."/>
            <person name="Ray V."/>
            <person name="Raymond C."/>
            <person name="Retta R."/>
            <person name="Richardson S."/>
            <person name="Rise C."/>
            <person name="Rodriguez J."/>
            <person name="Rogers J."/>
            <person name="Rogov P."/>
            <person name="Rutman M."/>
            <person name="Schupbach R."/>
            <person name="Seaman C."/>
            <person name="Settipalli S."/>
            <person name="Sharpe T."/>
            <person name="Sheridan J."/>
            <person name="Sherpa N."/>
            <person name="Shi J."/>
            <person name="Smirnov S."/>
            <person name="Smith C."/>
            <person name="Sougnez C."/>
            <person name="Spencer B."/>
            <person name="Stalker J."/>
            <person name="Stange-thomann N."/>
            <person name="Stavropoulos S."/>
            <person name="Stetson K."/>
            <person name="Stone C."/>
            <person name="Stone S."/>
            <person name="Stubbs M."/>
            <person name="Talamas J."/>
            <person name="Tchuinga P."/>
            <person name="Tenzing P."/>
            <person name="Tesfaye S."/>
            <person name="Theodore J."/>
            <person name="Thoulutsang Y."/>
            <person name="Topham K."/>
            <person name="Towey S."/>
            <person name="Tsamla T."/>
            <person name="Tsomo N."/>
            <person name="Vallee D."/>
            <person name="Vassiliev H."/>
            <person name="Venkataraman V."/>
            <person name="Vinson J."/>
            <person name="Vo A."/>
            <person name="Wade C."/>
            <person name="Wang S."/>
            <person name="Wangchuk T."/>
            <person name="Wangdi T."/>
            <person name="Whittaker C."/>
            <person name="Wilkinson J."/>
            <person name="Wu Y."/>
            <person name="Wyman D."/>
            <person name="Yadav S."/>
            <person name="Yang S."/>
            <person name="Yang X."/>
            <person name="Yeager S."/>
            <person name="Yee E."/>
            <person name="Young G."/>
            <person name="Zainoun J."/>
            <person name="Zembeck L."/>
            <person name="Zimmer A."/>
            <person name="Zody M."/>
            <person name="Lander E."/>
        </authorList>
    </citation>
    <scope>NUCLEOTIDE SEQUENCE [LARGE SCALE GENOMIC DNA]</scope>
</reference>
<dbReference type="HOGENOM" id="CLU_010194_1_0_1"/>
<dbReference type="Ensembl" id="ENSCSAVT00000016328.1">
    <property type="protein sequence ID" value="ENSCSAVP00000016147.1"/>
    <property type="gene ID" value="ENSCSAVG00000009499.1"/>
</dbReference>
<dbReference type="NCBIfam" id="NF005559">
    <property type="entry name" value="PRK07231.1"/>
    <property type="match status" value="1"/>
</dbReference>
<dbReference type="OMA" id="NTDMNPA"/>
<dbReference type="eggNOG" id="KOG0725">
    <property type="taxonomic scope" value="Eukaryota"/>
</dbReference>
<dbReference type="PANTHER" id="PTHR43975">
    <property type="entry name" value="ZGC:101858"/>
    <property type="match status" value="1"/>
</dbReference>
<name>H2ZEY1_CIOSA</name>
<dbReference type="PANTHER" id="PTHR43975:SF2">
    <property type="entry name" value="EG:BACR7A4.14 PROTEIN-RELATED"/>
    <property type="match status" value="1"/>
</dbReference>
<evidence type="ECO:0000313" key="1">
    <source>
        <dbReference type="Ensembl" id="ENSCSAVP00000016147.1"/>
    </source>
</evidence>
<reference evidence="1" key="2">
    <citation type="submission" date="2025-08" db="UniProtKB">
        <authorList>
            <consortium name="Ensembl"/>
        </authorList>
    </citation>
    <scope>IDENTIFICATION</scope>
</reference>
<dbReference type="Pfam" id="PF13561">
    <property type="entry name" value="adh_short_C2"/>
    <property type="match status" value="1"/>
</dbReference>
<dbReference type="GeneTree" id="ENSGT00940000164473"/>
<dbReference type="InterPro" id="IPR002347">
    <property type="entry name" value="SDR_fam"/>
</dbReference>
<dbReference type="PRINTS" id="PR00080">
    <property type="entry name" value="SDRFAMILY"/>
</dbReference>
<keyword evidence="2" id="KW-1185">Reference proteome</keyword>
<dbReference type="InterPro" id="IPR036291">
    <property type="entry name" value="NAD(P)-bd_dom_sf"/>
</dbReference>
<protein>
    <submittedName>
        <fullName evidence="1">Uncharacterized protein</fullName>
    </submittedName>
</protein>
<organism evidence="1 2">
    <name type="scientific">Ciona savignyi</name>
    <name type="common">Pacific transparent sea squirt</name>
    <dbReference type="NCBI Taxonomy" id="51511"/>
    <lineage>
        <taxon>Eukaryota</taxon>
        <taxon>Metazoa</taxon>
        <taxon>Chordata</taxon>
        <taxon>Tunicata</taxon>
        <taxon>Ascidiacea</taxon>
        <taxon>Phlebobranchia</taxon>
        <taxon>Cionidae</taxon>
        <taxon>Ciona</taxon>
    </lineage>
</organism>
<accession>H2ZEY1</accession>
<dbReference type="Proteomes" id="UP000007875">
    <property type="component" value="Unassembled WGS sequence"/>
</dbReference>
<dbReference type="STRING" id="51511.ENSCSAVP00000016147"/>
<reference evidence="1" key="3">
    <citation type="submission" date="2025-09" db="UniProtKB">
        <authorList>
            <consortium name="Ensembl"/>
        </authorList>
    </citation>
    <scope>IDENTIFICATION</scope>
</reference>
<dbReference type="SUPFAM" id="SSF51735">
    <property type="entry name" value="NAD(P)-binding Rossmann-fold domains"/>
    <property type="match status" value="1"/>
</dbReference>
<sequence>FKGKVILITGASRGIGATIAIHFANEGALVSITGRDETALTEVANKCGENAKQVLQTVADICDESQAENLVERTVEKFGRLDVLVNNAGIALAGGIEKATLQDFDRSFNINLRSVFHLTQLALPHLKKVKGNIVNISSICSTRQYPALLVYDMTKAALDQFTKTIALELAPSGVRVNAANPASVKTTIYQSRFKTKELLDEYYEKSAPFHPLGRVVEPQDVADAVAFLASDAAKMITGTCLMVDGGRILNGQ</sequence>
<dbReference type="InParanoid" id="H2ZEY1"/>
<proteinExistence type="predicted"/>
<dbReference type="FunFam" id="3.40.50.720:FF:000084">
    <property type="entry name" value="Short-chain dehydrogenase reductase"/>
    <property type="match status" value="1"/>
</dbReference>
<dbReference type="Gene3D" id="3.40.50.720">
    <property type="entry name" value="NAD(P)-binding Rossmann-like Domain"/>
    <property type="match status" value="1"/>
</dbReference>
<dbReference type="PRINTS" id="PR00081">
    <property type="entry name" value="GDHRDH"/>
</dbReference>
<evidence type="ECO:0000313" key="2">
    <source>
        <dbReference type="Proteomes" id="UP000007875"/>
    </source>
</evidence>
<dbReference type="AlphaFoldDB" id="H2ZEY1"/>